<organism evidence="2">
    <name type="scientific">Mustela putorius furo</name>
    <name type="common">European domestic ferret</name>
    <name type="synonym">Mustela furo</name>
    <dbReference type="NCBI Taxonomy" id="9669"/>
    <lineage>
        <taxon>Eukaryota</taxon>
        <taxon>Metazoa</taxon>
        <taxon>Chordata</taxon>
        <taxon>Craniata</taxon>
        <taxon>Vertebrata</taxon>
        <taxon>Euteleostomi</taxon>
        <taxon>Mammalia</taxon>
        <taxon>Eutheria</taxon>
        <taxon>Laurasiatheria</taxon>
        <taxon>Carnivora</taxon>
        <taxon>Caniformia</taxon>
        <taxon>Musteloidea</taxon>
        <taxon>Mustelidae</taxon>
        <taxon>Mustelinae</taxon>
        <taxon>Mustela</taxon>
    </lineage>
</organism>
<feature type="compositionally biased region" description="Polar residues" evidence="1">
    <location>
        <begin position="232"/>
        <end position="243"/>
    </location>
</feature>
<sequence>MANECNGAICEDGEPAWGAHPQQTPQPPAALWRCVPRRKTEGSGDPARHSCLTHPSCSAPPGPGHPPDHRRLHSRAGVGVGRPLRCGWTGEAKSRLGRRSAGRTAVRTRPQRGRPQGPRGAVTEPLTRQSLVLWEPGRPEKAALLRGAALPLTASRSCGFPGTQQCGPSQELSSGALLVGWYLAMGYVQPVQGRWGLDVKHQNTGNISMAYPHVHTPASVSPSVESRIGLRPQSSVQLGTVRSSGLPGDSKAARQRPGPASRGPREGQAQGLAQPPGRVSGREALRGLIGGCLPGGKTGGNRVTHTLPTPRGTMAAWGADAVLQCSRTCRLWLVINGEGHTSGNTRAPPLNSTS</sequence>
<dbReference type="AlphaFoldDB" id="M3Z669"/>
<feature type="compositionally biased region" description="Basic and acidic residues" evidence="1">
    <location>
        <begin position="38"/>
        <end position="48"/>
    </location>
</feature>
<dbReference type="InParanoid" id="M3Z669"/>
<evidence type="ECO:0000256" key="1">
    <source>
        <dbReference type="SAM" id="MobiDB-lite"/>
    </source>
</evidence>
<accession>M3Z669</accession>
<proteinExistence type="predicted"/>
<feature type="region of interest" description="Disordered" evidence="1">
    <location>
        <begin position="38"/>
        <end position="76"/>
    </location>
</feature>
<evidence type="ECO:0000313" key="2">
    <source>
        <dbReference type="Ensembl" id="ENSMPUP00000019082.1"/>
    </source>
</evidence>
<protein>
    <submittedName>
        <fullName evidence="2">Uncharacterized protein</fullName>
    </submittedName>
</protein>
<feature type="region of interest" description="Disordered" evidence="1">
    <location>
        <begin position="231"/>
        <end position="280"/>
    </location>
</feature>
<reference evidence="2" key="1">
    <citation type="submission" date="2024-06" db="UniProtKB">
        <authorList>
            <consortium name="Ensembl"/>
        </authorList>
    </citation>
    <scope>IDENTIFICATION</scope>
</reference>
<name>M3Z669_MUSPF</name>
<dbReference type="Ensembl" id="ENSMPUT00000019357.1">
    <property type="protein sequence ID" value="ENSMPUP00000019082.1"/>
    <property type="gene ID" value="ENSMPUG00000019205.1"/>
</dbReference>
<dbReference type="EMBL" id="AEYP01042287">
    <property type="status" value="NOT_ANNOTATED_CDS"/>
    <property type="molecule type" value="Genomic_DNA"/>
</dbReference>
<feature type="region of interest" description="Disordered" evidence="1">
    <location>
        <begin position="89"/>
        <end position="125"/>
    </location>
</feature>
<dbReference type="HOGENOM" id="CLU_782942_0_0_1"/>